<feature type="transmembrane region" description="Helical" evidence="1">
    <location>
        <begin position="6"/>
        <end position="24"/>
    </location>
</feature>
<dbReference type="EMBL" id="LXMA01000001">
    <property type="protein sequence ID" value="OAT74192.1"/>
    <property type="molecule type" value="Genomic_DNA"/>
</dbReference>
<dbReference type="Pfam" id="PF03413">
    <property type="entry name" value="PepSY"/>
    <property type="match status" value="1"/>
</dbReference>
<evidence type="ECO:0000313" key="3">
    <source>
        <dbReference type="EMBL" id="OAT74192.1"/>
    </source>
</evidence>
<evidence type="ECO:0000256" key="1">
    <source>
        <dbReference type="SAM" id="Phobius"/>
    </source>
</evidence>
<proteinExistence type="predicted"/>
<keyword evidence="1" id="KW-0812">Transmembrane</keyword>
<sequence length="98" mass="10991">MNWKKFIIGAIIGFTAAYVVPTRLKQRMISAEKALSLAKSSLQHQGSVSGSWIQTNPETYEKNNVIYTVYKGGVCRDNQQYEFIIDAYTGAIIETNPL</sequence>
<keyword evidence="1" id="KW-1133">Transmembrane helix</keyword>
<protein>
    <submittedName>
        <fullName evidence="3">Peptidase M4</fullName>
    </submittedName>
</protein>
<evidence type="ECO:0000313" key="4">
    <source>
        <dbReference type="Proteomes" id="UP000078290"/>
    </source>
</evidence>
<feature type="domain" description="PepSY" evidence="2">
    <location>
        <begin position="29"/>
        <end position="95"/>
    </location>
</feature>
<reference evidence="4" key="1">
    <citation type="submission" date="2016-05" db="EMBL/GenBank/DDBJ databases">
        <authorList>
            <person name="Wang W."/>
            <person name="Zhu L."/>
        </authorList>
    </citation>
    <scope>NUCLEOTIDE SEQUENCE [LARGE SCALE GENOMIC DNA]</scope>
    <source>
        <strain evidence="4">W-2</strain>
    </source>
</reference>
<keyword evidence="1" id="KW-0472">Membrane</keyword>
<name>A0A1B7KVQ2_PARTM</name>
<dbReference type="Proteomes" id="UP000078290">
    <property type="component" value="Unassembled WGS sequence"/>
</dbReference>
<comment type="caution">
    <text evidence="3">The sequence shown here is derived from an EMBL/GenBank/DDBJ whole genome shotgun (WGS) entry which is preliminary data.</text>
</comment>
<organism evidence="3 4">
    <name type="scientific">Parageobacillus thermoglucosidasius</name>
    <name type="common">Geobacillus thermoglucosidasius</name>
    <dbReference type="NCBI Taxonomy" id="1426"/>
    <lineage>
        <taxon>Bacteria</taxon>
        <taxon>Bacillati</taxon>
        <taxon>Bacillota</taxon>
        <taxon>Bacilli</taxon>
        <taxon>Bacillales</taxon>
        <taxon>Anoxybacillaceae</taxon>
        <taxon>Parageobacillus</taxon>
    </lineage>
</organism>
<gene>
    <name evidence="3" type="ORF">A7K69_00315</name>
</gene>
<dbReference type="RefSeq" id="WP_064549520.1">
    <property type="nucleotide sequence ID" value="NZ_LXMA01000001.1"/>
</dbReference>
<dbReference type="OrthoDB" id="2989832at2"/>
<accession>A0A1B7KVQ2</accession>
<evidence type="ECO:0000259" key="2">
    <source>
        <dbReference type="Pfam" id="PF03413"/>
    </source>
</evidence>
<dbReference type="AlphaFoldDB" id="A0A1B7KVQ2"/>
<dbReference type="InterPro" id="IPR025711">
    <property type="entry name" value="PepSY"/>
</dbReference>
<dbReference type="Gene3D" id="3.10.450.40">
    <property type="match status" value="1"/>
</dbReference>